<reference evidence="2" key="1">
    <citation type="journal article" date="2020" name="Fungal Divers.">
        <title>Resolving the Mortierellaceae phylogeny through synthesis of multi-gene phylogenetics and phylogenomics.</title>
        <authorList>
            <person name="Vandepol N."/>
            <person name="Liber J."/>
            <person name="Desiro A."/>
            <person name="Na H."/>
            <person name="Kennedy M."/>
            <person name="Barry K."/>
            <person name="Grigoriev I.V."/>
            <person name="Miller A.N."/>
            <person name="O'Donnell K."/>
            <person name="Stajich J.E."/>
            <person name="Bonito G."/>
        </authorList>
    </citation>
    <scope>NUCLEOTIDE SEQUENCE</scope>
    <source>
        <strain evidence="2">NVP1</strain>
    </source>
</reference>
<dbReference type="GO" id="GO:0005829">
    <property type="term" value="C:cytosol"/>
    <property type="evidence" value="ECO:0007669"/>
    <property type="project" value="TreeGrafter"/>
</dbReference>
<evidence type="ECO:0000313" key="2">
    <source>
        <dbReference type="EMBL" id="KAF9337495.1"/>
    </source>
</evidence>
<dbReference type="GO" id="GO:0005741">
    <property type="term" value="C:mitochondrial outer membrane"/>
    <property type="evidence" value="ECO:0007669"/>
    <property type="project" value="TreeGrafter"/>
</dbReference>
<dbReference type="PANTHER" id="PTHR31859:SF1">
    <property type="entry name" value="TETRATRICOPEPTIDE REPEAT PROTEIN 39C"/>
    <property type="match status" value="1"/>
</dbReference>
<dbReference type="SUPFAM" id="SSF48452">
    <property type="entry name" value="TPR-like"/>
    <property type="match status" value="1"/>
</dbReference>
<accession>A0A9P5SVT8</accession>
<dbReference type="Pfam" id="PF10300">
    <property type="entry name" value="Iml2-TPR_39"/>
    <property type="match status" value="2"/>
</dbReference>
<name>A0A9P5SVT8_9FUNG</name>
<comment type="caution">
    <text evidence="2">The sequence shown here is derived from an EMBL/GenBank/DDBJ whole genome shotgun (WGS) entry which is preliminary data.</text>
</comment>
<proteinExistence type="predicted"/>
<sequence>MPPSAKTERDQEFKHGQGFPNINVSRRQQAPPKLKKPVPHYRHLVRWNKNQVPESIEEQQMNQDLVILRRALDLFLNSHMAEAEAILARGPVPVGTSPAPDASYSSTAAQKAQEAFASQDKKELVQKAQEDTTNDRDDLSSLASSAPSSTTKPANGKKSASSSSSSSGDGKKSKDSEPTAMYYELGKAIIQGLRALVTFDPYEIEAGMKAFEKAIKVSNKQRKGSMIGLGSVKAVGSFVVGTIGAGSFRGMNRVQKHAELVYAEATILRSLLSVLYHLDAWMVIEECINLRHAFTIIQGLKSFMDSVESELRAGKNIDHHQIDEHIVSGVTLSYSLYNIVISFLPDVIVKMLQLIGFPSDRDWGMAMLAACGDWDPMSPPESPQEHAERLASSANDGVRRQFCDMVPIIFQVIVSSFIPMNHVDLNYAQMINDYNLELYPESPFFLFLKGRHLQVTSKLDEAITTYHSAKVEEPRWHQLSHIFVFEEMMCAMMQADHHTACEKSRQLLKESRWSKCAFRYLTAITGYERGVESEKKKIDSLMGKVENGMQKVAGMHLFFETFCARKSKRFIKEGHLLLPSYDFMLLWNTFDMMPPKVLAKALDNISAEVRRLQALLPAKMLERESQPLAAKDQTIEAASGGYLSGLWSNKGAIERDSKVNNYENFYDDYCLAFFLQGLVAYHLAFFPEDPFSREMCELAMESFQTVFRYAPLIKDDTYTYYFSHYYKAKIWIQQGRLDEAQARFKYLLGLSNTNMLGLPALVGGKGRNSLELFVLLKVHSGLIEIDTARATANGTESVRSGSIRSGKY</sequence>
<dbReference type="GO" id="GO:0005634">
    <property type="term" value="C:nucleus"/>
    <property type="evidence" value="ECO:0007669"/>
    <property type="project" value="TreeGrafter"/>
</dbReference>
<feature type="compositionally biased region" description="Basic and acidic residues" evidence="1">
    <location>
        <begin position="119"/>
        <end position="139"/>
    </location>
</feature>
<dbReference type="InterPro" id="IPR019412">
    <property type="entry name" value="IML2/TPR_39"/>
</dbReference>
<evidence type="ECO:0000256" key="1">
    <source>
        <dbReference type="SAM" id="MobiDB-lite"/>
    </source>
</evidence>
<dbReference type="PANTHER" id="PTHR31859">
    <property type="entry name" value="TETRATRICOPEPTIDE REPEAT PROTEIN 39 FAMILY MEMBER"/>
    <property type="match status" value="1"/>
</dbReference>
<gene>
    <name evidence="2" type="ORF">BG006_004522</name>
</gene>
<protein>
    <submittedName>
        <fullName evidence="2">Uncharacterized protein</fullName>
    </submittedName>
</protein>
<feature type="region of interest" description="Disordered" evidence="1">
    <location>
        <begin position="91"/>
        <end position="177"/>
    </location>
</feature>
<evidence type="ECO:0000313" key="3">
    <source>
        <dbReference type="Proteomes" id="UP000696485"/>
    </source>
</evidence>
<organism evidence="2 3">
    <name type="scientific">Podila minutissima</name>
    <dbReference type="NCBI Taxonomy" id="64525"/>
    <lineage>
        <taxon>Eukaryota</taxon>
        <taxon>Fungi</taxon>
        <taxon>Fungi incertae sedis</taxon>
        <taxon>Mucoromycota</taxon>
        <taxon>Mortierellomycotina</taxon>
        <taxon>Mortierellomycetes</taxon>
        <taxon>Mortierellales</taxon>
        <taxon>Mortierellaceae</taxon>
        <taxon>Podila</taxon>
    </lineage>
</organism>
<dbReference type="AlphaFoldDB" id="A0A9P5SVT8"/>
<keyword evidence="3" id="KW-1185">Reference proteome</keyword>
<feature type="region of interest" description="Disordered" evidence="1">
    <location>
        <begin position="1"/>
        <end position="40"/>
    </location>
</feature>
<feature type="compositionally biased region" description="Low complexity" evidence="1">
    <location>
        <begin position="140"/>
        <end position="168"/>
    </location>
</feature>
<dbReference type="EMBL" id="JAAAUY010000025">
    <property type="protein sequence ID" value="KAF9337495.1"/>
    <property type="molecule type" value="Genomic_DNA"/>
</dbReference>
<dbReference type="InterPro" id="IPR011990">
    <property type="entry name" value="TPR-like_helical_dom_sf"/>
</dbReference>
<dbReference type="Proteomes" id="UP000696485">
    <property type="component" value="Unassembled WGS sequence"/>
</dbReference>
<feature type="compositionally biased region" description="Basic and acidic residues" evidence="1">
    <location>
        <begin position="1"/>
        <end position="15"/>
    </location>
</feature>